<feature type="region of interest" description="Disordered" evidence="1">
    <location>
        <begin position="267"/>
        <end position="287"/>
    </location>
</feature>
<keyword evidence="3" id="KW-1185">Reference proteome</keyword>
<dbReference type="EMBL" id="RAQK01000001">
    <property type="protein sequence ID" value="RKE96207.1"/>
    <property type="molecule type" value="Genomic_DNA"/>
</dbReference>
<evidence type="ECO:0000313" key="3">
    <source>
        <dbReference type="Proteomes" id="UP000284407"/>
    </source>
</evidence>
<dbReference type="Proteomes" id="UP000284407">
    <property type="component" value="Unassembled WGS sequence"/>
</dbReference>
<name>A0A420DQ00_9RHOB</name>
<evidence type="ECO:0000313" key="2">
    <source>
        <dbReference type="EMBL" id="RKE96207.1"/>
    </source>
</evidence>
<dbReference type="SUPFAM" id="SSF52540">
    <property type="entry name" value="P-loop containing nucleoside triphosphate hydrolases"/>
    <property type="match status" value="1"/>
</dbReference>
<proteinExistence type="predicted"/>
<feature type="compositionally biased region" description="Basic and acidic residues" evidence="1">
    <location>
        <begin position="276"/>
        <end position="287"/>
    </location>
</feature>
<accession>A0A420DQ00</accession>
<comment type="caution">
    <text evidence="2">The sequence shown here is derived from an EMBL/GenBank/DDBJ whole genome shotgun (WGS) entry which is preliminary data.</text>
</comment>
<evidence type="ECO:0000256" key="1">
    <source>
        <dbReference type="SAM" id="MobiDB-lite"/>
    </source>
</evidence>
<sequence>MPAKPSFISEFEIIGVEAQHAPSYAPDLDPKYAVKGLLNIGEVSVLYGAPGLGKTAITAATCAHVATGKDFADCLTQKSCVIYFAAEDGPGVHKRAYPYLSTPAFSGAPFYVVPAGFDLTNSTTVSKVINFVKTVMAAHELDQALIVFDTLNRMLGVCDENSSTVIGSVLASAGRIAAETNAAVLMIHHTGKGNSSTPRGSSAIEGNADNLYYLARSKEDDKLVFWKPQKTKSAAEAKALAFRIGSHPVGRDKDGVEVSFPKAVPQGATGFTKTESANDNRKPKVDTNSRIEEVSQILIEERRVNPTRTLKSPEIAERTGTAFRDVKDNRDSLLKAVKRALHTLVADGKVEKKDDSFRLIKTLIIDHDDLRA</sequence>
<dbReference type="AlphaFoldDB" id="A0A420DQ00"/>
<gene>
    <name evidence="2" type="ORF">C8N30_0763</name>
</gene>
<dbReference type="Gene3D" id="3.40.50.300">
    <property type="entry name" value="P-loop containing nucleotide triphosphate hydrolases"/>
    <property type="match status" value="1"/>
</dbReference>
<dbReference type="InterPro" id="IPR027417">
    <property type="entry name" value="P-loop_NTPase"/>
</dbReference>
<dbReference type="RefSeq" id="WP_025063156.1">
    <property type="nucleotide sequence ID" value="NZ_RAQK01000001.1"/>
</dbReference>
<reference evidence="2 3" key="1">
    <citation type="submission" date="2018-09" db="EMBL/GenBank/DDBJ databases">
        <title>Genomic Encyclopedia of Archaeal and Bacterial Type Strains, Phase II (KMG-II): from individual species to whole genera.</title>
        <authorList>
            <person name="Goeker M."/>
        </authorList>
    </citation>
    <scope>NUCLEOTIDE SEQUENCE [LARGE SCALE GENOMIC DNA]</scope>
    <source>
        <strain evidence="2 3">DSM 11458</strain>
    </source>
</reference>
<dbReference type="STRING" id="1443111.Z949_2752"/>
<dbReference type="OrthoDB" id="1496333at2"/>
<dbReference type="Pfam" id="PF13481">
    <property type="entry name" value="AAA_25"/>
    <property type="match status" value="1"/>
</dbReference>
<protein>
    <submittedName>
        <fullName evidence="2">AAA domain-containing protein</fullName>
    </submittedName>
</protein>
<organism evidence="2 3">
    <name type="scientific">Sulfitobacter guttiformis</name>
    <dbReference type="NCBI Taxonomy" id="74349"/>
    <lineage>
        <taxon>Bacteria</taxon>
        <taxon>Pseudomonadati</taxon>
        <taxon>Pseudomonadota</taxon>
        <taxon>Alphaproteobacteria</taxon>
        <taxon>Rhodobacterales</taxon>
        <taxon>Roseobacteraceae</taxon>
        <taxon>Sulfitobacter</taxon>
    </lineage>
</organism>